<dbReference type="PaxDb" id="4081-Solyc09g010870.2.1"/>
<dbReference type="Proteomes" id="UP000004994">
    <property type="component" value="Chromosome 9"/>
</dbReference>
<dbReference type="GO" id="GO:0009507">
    <property type="term" value="C:chloroplast"/>
    <property type="evidence" value="ECO:0007669"/>
    <property type="project" value="EnsemblPlants"/>
</dbReference>
<dbReference type="EnsemblPlants" id="Solyc09g010870.3.1">
    <property type="protein sequence ID" value="Solyc09g010870.3.1"/>
    <property type="gene ID" value="Solyc09g010870.3"/>
</dbReference>
<accession>A0A3Q7HZW5</accession>
<dbReference type="GO" id="GO:0000175">
    <property type="term" value="F:3'-5'-RNA exonuclease activity"/>
    <property type="evidence" value="ECO:0000318"/>
    <property type="project" value="GO_Central"/>
</dbReference>
<dbReference type="Pfam" id="PF00773">
    <property type="entry name" value="RNB"/>
    <property type="match status" value="1"/>
</dbReference>
<proteinExistence type="predicted"/>
<dbReference type="InterPro" id="IPR057324">
    <property type="entry name" value="WH_RNase_II"/>
</dbReference>
<dbReference type="FunCoup" id="A0A3Q7HZW5">
    <property type="interactions" value="536"/>
</dbReference>
<dbReference type="PANTHER" id="PTHR23355">
    <property type="entry name" value="RIBONUCLEASE"/>
    <property type="match status" value="1"/>
</dbReference>
<dbReference type="InterPro" id="IPR056404">
    <property type="entry name" value="HTH_RNase_II"/>
</dbReference>
<dbReference type="GO" id="GO:0000932">
    <property type="term" value="C:P-body"/>
    <property type="evidence" value="ECO:0000318"/>
    <property type="project" value="GO_Central"/>
</dbReference>
<dbReference type="InterPro" id="IPR056403">
    <property type="entry name" value="RNase_II_barrel"/>
</dbReference>
<dbReference type="OMA" id="YLPTGMI"/>
<name>A0A3Q7HZW5_SOLLC</name>
<dbReference type="Pfam" id="PF25255">
    <property type="entry name" value="WHD_RNase_II"/>
    <property type="match status" value="1"/>
</dbReference>
<dbReference type="PANTHER" id="PTHR23355:SF42">
    <property type="entry name" value="RIBONUCLEASE II, CHLOROPLASTIC_MITOCHONDRIAL"/>
    <property type="match status" value="1"/>
</dbReference>
<dbReference type="SUPFAM" id="SSF50249">
    <property type="entry name" value="Nucleic acid-binding proteins"/>
    <property type="match status" value="1"/>
</dbReference>
<dbReference type="GO" id="GO:0005739">
    <property type="term" value="C:mitochondrion"/>
    <property type="evidence" value="ECO:0007669"/>
    <property type="project" value="EnsemblPlants"/>
</dbReference>
<protein>
    <recommendedName>
        <fullName evidence="1">RNB domain-containing protein</fullName>
    </recommendedName>
</protein>
<evidence type="ECO:0000313" key="2">
    <source>
        <dbReference type="EnsemblPlants" id="Solyc09g010870.3.1"/>
    </source>
</evidence>
<dbReference type="AlphaFoldDB" id="A0A3Q7HZW5"/>
<reference evidence="2" key="2">
    <citation type="submission" date="2019-01" db="UniProtKB">
        <authorList>
            <consortium name="EnsemblPlants"/>
        </authorList>
    </citation>
    <scope>IDENTIFICATION</scope>
    <source>
        <strain evidence="2">cv. Heinz 1706</strain>
    </source>
</reference>
<evidence type="ECO:0000259" key="1">
    <source>
        <dbReference type="SMART" id="SM00955"/>
    </source>
</evidence>
<dbReference type="Gramene" id="Solyc09g010870.3.1">
    <property type="protein sequence ID" value="Solyc09g010870.3.1"/>
    <property type="gene ID" value="Solyc09g010870.3"/>
</dbReference>
<keyword evidence="3" id="KW-1185">Reference proteome</keyword>
<dbReference type="STRING" id="4081.A0A3Q7HZW5"/>
<feature type="domain" description="RNB" evidence="1">
    <location>
        <begin position="397"/>
        <end position="693"/>
    </location>
</feature>
<organism evidence="2">
    <name type="scientific">Solanum lycopersicum</name>
    <name type="common">Tomato</name>
    <name type="synonym">Lycopersicon esculentum</name>
    <dbReference type="NCBI Taxonomy" id="4081"/>
    <lineage>
        <taxon>Eukaryota</taxon>
        <taxon>Viridiplantae</taxon>
        <taxon>Streptophyta</taxon>
        <taxon>Embryophyta</taxon>
        <taxon>Tracheophyta</taxon>
        <taxon>Spermatophyta</taxon>
        <taxon>Magnoliopsida</taxon>
        <taxon>eudicotyledons</taxon>
        <taxon>Gunneridae</taxon>
        <taxon>Pentapetalae</taxon>
        <taxon>asterids</taxon>
        <taxon>lamiids</taxon>
        <taxon>Solanales</taxon>
        <taxon>Solanaceae</taxon>
        <taxon>Solanoideae</taxon>
        <taxon>Solaneae</taxon>
        <taxon>Solanum</taxon>
        <taxon>Solanum subgen. Lycopersicon</taxon>
    </lineage>
</organism>
<dbReference type="Pfam" id="PF23161">
    <property type="entry name" value="HTH_RNase_II"/>
    <property type="match status" value="1"/>
</dbReference>
<reference evidence="2" key="1">
    <citation type="journal article" date="2012" name="Nature">
        <title>The tomato genome sequence provides insights into fleshy fruit evolution.</title>
        <authorList>
            <consortium name="Tomato Genome Consortium"/>
        </authorList>
    </citation>
    <scope>NUCLEOTIDE SEQUENCE [LARGE SCALE GENOMIC DNA]</scope>
    <source>
        <strain evidence="2">cv. Heinz 1706</strain>
    </source>
</reference>
<dbReference type="InterPro" id="IPR050180">
    <property type="entry name" value="RNR_Ribonuclease"/>
</dbReference>
<dbReference type="GO" id="GO:0003723">
    <property type="term" value="F:RNA binding"/>
    <property type="evidence" value="ECO:0007669"/>
    <property type="project" value="InterPro"/>
</dbReference>
<dbReference type="SMART" id="SM00955">
    <property type="entry name" value="RNB"/>
    <property type="match status" value="1"/>
</dbReference>
<dbReference type="InParanoid" id="A0A3Q7HZW5"/>
<dbReference type="InterPro" id="IPR001900">
    <property type="entry name" value="RNase_II/R"/>
</dbReference>
<dbReference type="GO" id="GO:0006364">
    <property type="term" value="P:rRNA processing"/>
    <property type="evidence" value="ECO:0007669"/>
    <property type="project" value="EnsemblPlants"/>
</dbReference>
<dbReference type="GO" id="GO:0009658">
    <property type="term" value="P:chloroplast organization"/>
    <property type="evidence" value="ECO:0007669"/>
    <property type="project" value="EnsemblPlants"/>
</dbReference>
<dbReference type="InterPro" id="IPR012340">
    <property type="entry name" value="NA-bd_OB-fold"/>
</dbReference>
<dbReference type="Pfam" id="PF23163">
    <property type="entry name" value="CSD_RNase_II"/>
    <property type="match status" value="1"/>
</dbReference>
<sequence length="802" mass="89914">MAVRAMNSCVIFRSAATPPLAVSRRCCCVRQLTAFSRHRNRSNSHSFLRCVPYPLSHVTVRNYSVQNLVEMVMEELASIHKRGRVRATSESGYCGIFYRLESVSTGELLEDKLKKGTLQKGLLLEFKKDSERLLLAVALKPDGKKNWMVSDQNGITTSIKPQQVTFIVPGAENFEPTEISEFVQKAHDNLDPALLEFAWNELLEKNESVTVQELAEMIFGSAEPLETYCAHLLLSRDEVYFAVLESKGLSVYGPRTANQVDELLRRKLAKEASEKEFEELIQFLRSAKQMPHYDKPPRSSWKAEEKTWHKIESLEAFAIDSCKNDDQKKTAGMILKAMGQAKTSSAAVNLLIDIGYFPVHVNLDLLKLNLPTDHRDEIISAAESLLSTSIDLDEADRIDLTSLKVYAIDVDEADELDDALSATRLQDGRIKLWIHIADPTSLVQPGSIIDKDARRRGTSVFLPTATYPMFPERLAMEGMSLQQGKLCNAVSVSVVLRSDGSIAEYSVENSIIKPTYMLTYESATELLHLNLEEEIELKILSEAAALRLRWRREQGAIDTATIETRIKVTNPDHPEPSIKLYVENQADAAMRLVSEMMILCGEVIATFGSHNNIPLPYRGQPQSNIDASAFAHLPEGPVRSAAIVRTMRAAEMDFRNPIRHGVLGLPGYVQFTSPIRRYMDLAAHYQVKAFLCGEPLPLSAGELEGIASSVNMTTRVVRRLSSSSLRYWILEYLRRQPKGKRYRALVLRFIKDRIAAILLTEIGIQASSWVSIGVQIGDEVDVQVEEAHPRDDILSLKEVEAV</sequence>
<evidence type="ECO:0000313" key="3">
    <source>
        <dbReference type="Proteomes" id="UP000004994"/>
    </source>
</evidence>
<dbReference type="GO" id="GO:0006402">
    <property type="term" value="P:mRNA catabolic process"/>
    <property type="evidence" value="ECO:0000318"/>
    <property type="project" value="GO_Central"/>
</dbReference>